<dbReference type="AlphaFoldDB" id="A0A0U3WKF3"/>
<gene>
    <name evidence="2" type="ORF">AOX59_18085</name>
</gene>
<feature type="transmembrane region" description="Helical" evidence="1">
    <location>
        <begin position="75"/>
        <end position="93"/>
    </location>
</feature>
<evidence type="ECO:0000256" key="1">
    <source>
        <dbReference type="SAM" id="Phobius"/>
    </source>
</evidence>
<dbReference type="KEGG" id="lao:AOX59_18085"/>
<dbReference type="Proteomes" id="UP000050331">
    <property type="component" value="Chromosome"/>
</dbReference>
<organism evidence="2 3">
    <name type="scientific">Lentibacillus amyloliquefaciens</name>
    <dbReference type="NCBI Taxonomy" id="1472767"/>
    <lineage>
        <taxon>Bacteria</taxon>
        <taxon>Bacillati</taxon>
        <taxon>Bacillota</taxon>
        <taxon>Bacilli</taxon>
        <taxon>Bacillales</taxon>
        <taxon>Bacillaceae</taxon>
        <taxon>Lentibacillus</taxon>
    </lineage>
</organism>
<keyword evidence="1" id="KW-0812">Transmembrane</keyword>
<proteinExistence type="predicted"/>
<keyword evidence="3" id="KW-1185">Reference proteome</keyword>
<name>A0A0U3WKF3_9BACI</name>
<dbReference type="OrthoDB" id="2637224at2"/>
<feature type="transmembrane region" description="Helical" evidence="1">
    <location>
        <begin position="6"/>
        <end position="30"/>
    </location>
</feature>
<feature type="transmembrane region" description="Helical" evidence="1">
    <location>
        <begin position="42"/>
        <end position="63"/>
    </location>
</feature>
<reference evidence="2 3" key="1">
    <citation type="submission" date="2016-01" db="EMBL/GenBank/DDBJ databases">
        <title>Complete genome sequence of strain Lentibacillus amyloliquefaciens LAM0015T isolated from saline sediment.</title>
        <authorList>
            <person name="Wang J.-L."/>
            <person name="He M.-X."/>
        </authorList>
    </citation>
    <scope>NUCLEOTIDE SEQUENCE [LARGE SCALE GENOMIC DNA]</scope>
    <source>
        <strain evidence="2 3">LAM0015</strain>
    </source>
</reference>
<evidence type="ECO:0000313" key="3">
    <source>
        <dbReference type="Proteomes" id="UP000050331"/>
    </source>
</evidence>
<evidence type="ECO:0000313" key="2">
    <source>
        <dbReference type="EMBL" id="ALX50319.1"/>
    </source>
</evidence>
<accession>A0A0U3WKF3</accession>
<keyword evidence="1" id="KW-0472">Membrane</keyword>
<sequence>MNEIMWVDFIFQLIFLIILAAIVALIVLAIRALSKRSKQMDTFVTNIIITIVILLALWFALDFIGVNASYLVPKLIEWATKFIFPWVVLYWFIRLTKSLEKR</sequence>
<dbReference type="RefSeq" id="WP_068447705.1">
    <property type="nucleotide sequence ID" value="NZ_CP013862.1"/>
</dbReference>
<keyword evidence="1" id="KW-1133">Transmembrane helix</keyword>
<dbReference type="EMBL" id="CP013862">
    <property type="protein sequence ID" value="ALX50319.1"/>
    <property type="molecule type" value="Genomic_DNA"/>
</dbReference>
<protein>
    <submittedName>
        <fullName evidence="2">Uncharacterized protein</fullName>
    </submittedName>
</protein>